<sequence>MYFTNIFLFGLVATATALPQKRGGRRKCSSVFPSTTGTSDHVSTTPILSSSSSIVVTPSSSDPILTPIVSTLVSSSATPGTSSEVASTPISSESFASTPGTTPPASTTPESSTIASSTPGSSTVSSTPIASSTDSGSTVPSSTPSSTSESSTPVESSTVSTSTPSSSSESSTPAVSSTVSSSTIASTTSIASTTAASTTAASTGAARPRPTATGDIPAGMEYTSCVIPGQVGLAFIQGPYAYTAQALDLLDASGFKATFFLNGDNWGSIYDYSSVVQRMYTSGHQVGSNTWSNVDLDTLDKNGIESQLYQLEDALRSIIGVYPTYLLPPYGQTNQLVRDTAASLGYKIIKPDILTYDEQHQSDIQIATNNFIAGLDAGGSIALVHDVYQATVETMLPAMISAINDRGLTAVSLSTCFGRPASNSYSTAP</sequence>
<evidence type="ECO:0000313" key="1">
    <source>
        <dbReference type="EMBL" id="CAG9956508.1"/>
    </source>
</evidence>
<name>A0ACA9UUZ0_BIOOC</name>
<gene>
    <name evidence="1" type="ORF">CRV2_00008414</name>
</gene>
<accession>A0ACA9UUZ0</accession>
<evidence type="ECO:0000313" key="2">
    <source>
        <dbReference type="Proteomes" id="UP000836387"/>
    </source>
</evidence>
<dbReference type="EMBL" id="CADEHS020000645">
    <property type="protein sequence ID" value="CAG9956508.1"/>
    <property type="molecule type" value="Genomic_DNA"/>
</dbReference>
<dbReference type="Proteomes" id="UP000836387">
    <property type="component" value="Unassembled WGS sequence"/>
</dbReference>
<reference evidence="1" key="1">
    <citation type="submission" date="2020-04" db="EMBL/GenBank/DDBJ databases">
        <authorList>
            <person name="Broberg M."/>
        </authorList>
    </citation>
    <scope>NUCLEOTIDE SEQUENCE</scope>
</reference>
<reference evidence="1" key="2">
    <citation type="submission" date="2021-10" db="EMBL/GenBank/DDBJ databases">
        <authorList>
            <person name="Piombo E."/>
        </authorList>
    </citation>
    <scope>NUCLEOTIDE SEQUENCE</scope>
</reference>
<protein>
    <submittedName>
        <fullName evidence="1">Uncharacterized protein</fullName>
    </submittedName>
</protein>
<comment type="caution">
    <text evidence="1">The sequence shown here is derived from an EMBL/GenBank/DDBJ whole genome shotgun (WGS) entry which is preliminary data.</text>
</comment>
<organism evidence="1 2">
    <name type="scientific">Clonostachys rosea f. rosea IK726</name>
    <dbReference type="NCBI Taxonomy" id="1349383"/>
    <lineage>
        <taxon>Eukaryota</taxon>
        <taxon>Fungi</taxon>
        <taxon>Dikarya</taxon>
        <taxon>Ascomycota</taxon>
        <taxon>Pezizomycotina</taxon>
        <taxon>Sordariomycetes</taxon>
        <taxon>Hypocreomycetidae</taxon>
        <taxon>Hypocreales</taxon>
        <taxon>Bionectriaceae</taxon>
        <taxon>Clonostachys</taxon>
    </lineage>
</organism>
<proteinExistence type="predicted"/>
<keyword evidence="2" id="KW-1185">Reference proteome</keyword>